<dbReference type="PANTHER" id="PTHR11328">
    <property type="entry name" value="MAJOR FACILITATOR SUPERFAMILY DOMAIN-CONTAINING PROTEIN"/>
    <property type="match status" value="1"/>
</dbReference>
<evidence type="ECO:0000256" key="2">
    <source>
        <dbReference type="SAM" id="Phobius"/>
    </source>
</evidence>
<evidence type="ECO:0000256" key="1">
    <source>
        <dbReference type="ARBA" id="ARBA00008335"/>
    </source>
</evidence>
<keyword evidence="2" id="KW-0812">Transmembrane</keyword>
<feature type="transmembrane region" description="Helical" evidence="2">
    <location>
        <begin position="18"/>
        <end position="37"/>
    </location>
</feature>
<feature type="transmembrane region" description="Helical" evidence="2">
    <location>
        <begin position="85"/>
        <end position="106"/>
    </location>
</feature>
<feature type="transmembrane region" description="Helical" evidence="2">
    <location>
        <begin position="49"/>
        <end position="73"/>
    </location>
</feature>
<keyword evidence="2" id="KW-1133">Transmembrane helix</keyword>
<keyword evidence="4" id="KW-1185">Reference proteome</keyword>
<dbReference type="GO" id="GO:0015293">
    <property type="term" value="F:symporter activity"/>
    <property type="evidence" value="ECO:0007669"/>
    <property type="project" value="InterPro"/>
</dbReference>
<dbReference type="PANTHER" id="PTHR11328:SF24">
    <property type="entry name" value="MAJOR FACILITATOR SUPERFAMILY (MFS) PROFILE DOMAIN-CONTAINING PROTEIN"/>
    <property type="match status" value="1"/>
</dbReference>
<reference evidence="3 4" key="1">
    <citation type="submission" date="2019-07" db="EMBL/GenBank/DDBJ databases">
        <authorList>
            <person name="Jastrzebski P J."/>
            <person name="Paukszto L."/>
            <person name="Jastrzebski P J."/>
        </authorList>
    </citation>
    <scope>NUCLEOTIDE SEQUENCE [LARGE SCALE GENOMIC DNA]</scope>
    <source>
        <strain evidence="3 4">WMS-il1</strain>
    </source>
</reference>
<accession>A0A564XZ62</accession>
<dbReference type="Proteomes" id="UP000321570">
    <property type="component" value="Unassembled WGS sequence"/>
</dbReference>
<dbReference type="EMBL" id="CABIJS010000031">
    <property type="protein sequence ID" value="VUZ40186.1"/>
    <property type="molecule type" value="Genomic_DNA"/>
</dbReference>
<dbReference type="InterPro" id="IPR039672">
    <property type="entry name" value="MFS_2"/>
</dbReference>
<dbReference type="AlphaFoldDB" id="A0A564XZ62"/>
<protein>
    <submittedName>
        <fullName evidence="3">Uncharacterized protein</fullName>
    </submittedName>
</protein>
<organism evidence="3 4">
    <name type="scientific">Hymenolepis diminuta</name>
    <name type="common">Rat tapeworm</name>
    <dbReference type="NCBI Taxonomy" id="6216"/>
    <lineage>
        <taxon>Eukaryota</taxon>
        <taxon>Metazoa</taxon>
        <taxon>Spiralia</taxon>
        <taxon>Lophotrochozoa</taxon>
        <taxon>Platyhelminthes</taxon>
        <taxon>Cestoda</taxon>
        <taxon>Eucestoda</taxon>
        <taxon>Cyclophyllidea</taxon>
        <taxon>Hymenolepididae</taxon>
        <taxon>Hymenolepis</taxon>
    </lineage>
</organism>
<dbReference type="InterPro" id="IPR036259">
    <property type="entry name" value="MFS_trans_sf"/>
</dbReference>
<proteinExistence type="inferred from homology"/>
<evidence type="ECO:0000313" key="3">
    <source>
        <dbReference type="EMBL" id="VUZ40186.1"/>
    </source>
</evidence>
<dbReference type="Gene3D" id="1.20.1250.20">
    <property type="entry name" value="MFS general substrate transporter like domains"/>
    <property type="match status" value="1"/>
</dbReference>
<feature type="transmembrane region" description="Helical" evidence="2">
    <location>
        <begin position="140"/>
        <end position="163"/>
    </location>
</feature>
<dbReference type="Pfam" id="PF13347">
    <property type="entry name" value="MFS_2"/>
    <property type="match status" value="1"/>
</dbReference>
<evidence type="ECO:0000313" key="4">
    <source>
        <dbReference type="Proteomes" id="UP000321570"/>
    </source>
</evidence>
<name>A0A564XZ62_HYMDI</name>
<dbReference type="GO" id="GO:0008643">
    <property type="term" value="P:carbohydrate transport"/>
    <property type="evidence" value="ECO:0007669"/>
    <property type="project" value="InterPro"/>
</dbReference>
<feature type="non-terminal residue" evidence="3">
    <location>
        <position position="208"/>
    </location>
</feature>
<keyword evidence="2" id="KW-0472">Membrane</keyword>
<comment type="similarity">
    <text evidence="1">Belongs to the major facilitator superfamily.</text>
</comment>
<dbReference type="SUPFAM" id="SSF103473">
    <property type="entry name" value="MFS general substrate transporter"/>
    <property type="match status" value="1"/>
</dbReference>
<gene>
    <name evidence="3" type="ORF">WMSIL1_LOCUS1283</name>
</gene>
<sequence length="208" mass="23304">MGYLVLKTRSRFGQKRPWMIFSTPVWVIAFFFLYYAIEGSPGAKLGMYLITNCLIQIGLTAYHVPFSSMTMVLTVNPKERDVLTAFRMFSETIAIFLGVAVFGSIISPYRTVASCEEMNINTMSNFTTLSPSSVAGDAEILAYKIAAAVTCAIGLICSIVCFFGTKEVNTSAYGEEDNEDRSLKGFFRTTRKIFSFKPYLLHMGFFMF</sequence>
<dbReference type="GO" id="GO:0005886">
    <property type="term" value="C:plasma membrane"/>
    <property type="evidence" value="ECO:0007669"/>
    <property type="project" value="TreeGrafter"/>
</dbReference>